<name>A0AAW2B453_CULAL</name>
<feature type="non-terminal residue" evidence="1">
    <location>
        <position position="1"/>
    </location>
</feature>
<accession>A0AAW2B453</accession>
<dbReference type="Proteomes" id="UP001479290">
    <property type="component" value="Unassembled WGS sequence"/>
</dbReference>
<evidence type="ECO:0000313" key="2">
    <source>
        <dbReference type="Proteomes" id="UP001479290"/>
    </source>
</evidence>
<keyword evidence="2" id="KW-1185">Reference proteome</keyword>
<comment type="caution">
    <text evidence="1">The sequence shown here is derived from an EMBL/GenBank/DDBJ whole genome shotgun (WGS) entry which is preliminary data.</text>
</comment>
<organism evidence="1 2">
    <name type="scientific">Culter alburnus</name>
    <name type="common">Topmouth culter</name>
    <dbReference type="NCBI Taxonomy" id="194366"/>
    <lineage>
        <taxon>Eukaryota</taxon>
        <taxon>Metazoa</taxon>
        <taxon>Chordata</taxon>
        <taxon>Craniata</taxon>
        <taxon>Vertebrata</taxon>
        <taxon>Euteleostomi</taxon>
        <taxon>Actinopterygii</taxon>
        <taxon>Neopterygii</taxon>
        <taxon>Teleostei</taxon>
        <taxon>Ostariophysi</taxon>
        <taxon>Cypriniformes</taxon>
        <taxon>Xenocyprididae</taxon>
        <taxon>Xenocypridinae</taxon>
        <taxon>Culter</taxon>
    </lineage>
</organism>
<feature type="non-terminal residue" evidence="1">
    <location>
        <position position="50"/>
    </location>
</feature>
<dbReference type="AlphaFoldDB" id="A0AAW2B453"/>
<protein>
    <submittedName>
        <fullName evidence="1">Uncharacterized protein</fullName>
    </submittedName>
</protein>
<reference evidence="1 2" key="1">
    <citation type="submission" date="2024-05" db="EMBL/GenBank/DDBJ databases">
        <title>A high-quality chromosomal-level genome assembly of Topmouth culter (Culter alburnus).</title>
        <authorList>
            <person name="Zhao H."/>
        </authorList>
    </citation>
    <scope>NUCLEOTIDE SEQUENCE [LARGE SCALE GENOMIC DNA]</scope>
    <source>
        <strain evidence="1">CATC2023</strain>
        <tissue evidence="1">Muscle</tissue>
    </source>
</reference>
<evidence type="ECO:0000313" key="1">
    <source>
        <dbReference type="EMBL" id="KAK9980739.1"/>
    </source>
</evidence>
<proteinExistence type="predicted"/>
<gene>
    <name evidence="1" type="ORF">ABG768_000328</name>
</gene>
<dbReference type="EMBL" id="JAWDJR010000001">
    <property type="protein sequence ID" value="KAK9980739.1"/>
    <property type="molecule type" value="Genomic_DNA"/>
</dbReference>
<sequence length="50" mass="5522">GSNFMFWTEHHLHSSCIRLCSLLDAAVQCVSGVCSPLLDLSVLPLSKENY</sequence>